<evidence type="ECO:0008006" key="3">
    <source>
        <dbReference type="Google" id="ProtNLM"/>
    </source>
</evidence>
<comment type="caution">
    <text evidence="1">The sequence shown here is derived from an EMBL/GenBank/DDBJ whole genome shotgun (WGS) entry which is preliminary data.</text>
</comment>
<dbReference type="Proteomes" id="UP000245631">
    <property type="component" value="Unassembled WGS sequence"/>
</dbReference>
<reference evidence="1 2" key="1">
    <citation type="submission" date="2018-05" db="EMBL/GenBank/DDBJ databases">
        <title>Genomic Encyclopedia of Type Strains, Phase IV (KMG-IV): sequencing the most valuable type-strain genomes for metagenomic binning, comparative biology and taxonomic classification.</title>
        <authorList>
            <person name="Goeker M."/>
        </authorList>
    </citation>
    <scope>NUCLEOTIDE SEQUENCE [LARGE SCALE GENOMIC DNA]</scope>
    <source>
        <strain evidence="1 2">DSM 2626</strain>
    </source>
</reference>
<sequence>MAGRKSPVDTDGRLLIVNLPRANISDSPGVQMILKSICWPGIKHFFADGAYDRRQLRQ</sequence>
<dbReference type="AlphaFoldDB" id="A0A8E2WH37"/>
<proteinExistence type="predicted"/>
<protein>
    <recommendedName>
        <fullName evidence="3">Transposase</fullName>
    </recommendedName>
</protein>
<evidence type="ECO:0000313" key="2">
    <source>
        <dbReference type="Proteomes" id="UP000245631"/>
    </source>
</evidence>
<accession>A0A8E2WH37</accession>
<evidence type="ECO:0000313" key="1">
    <source>
        <dbReference type="EMBL" id="PWJ93857.1"/>
    </source>
</evidence>
<gene>
    <name evidence="1" type="ORF">C8D77_101537</name>
</gene>
<dbReference type="EMBL" id="QGGH01000001">
    <property type="protein sequence ID" value="PWJ93857.1"/>
    <property type="molecule type" value="Genomic_DNA"/>
</dbReference>
<name>A0A8E2WH37_RHILI</name>
<organism evidence="1 2">
    <name type="scientific">Rhizobium loti</name>
    <name type="common">Mesorhizobium loti</name>
    <dbReference type="NCBI Taxonomy" id="381"/>
    <lineage>
        <taxon>Bacteria</taxon>
        <taxon>Pseudomonadati</taxon>
        <taxon>Pseudomonadota</taxon>
        <taxon>Alphaproteobacteria</taxon>
        <taxon>Hyphomicrobiales</taxon>
        <taxon>Phyllobacteriaceae</taxon>
        <taxon>Mesorhizobium</taxon>
    </lineage>
</organism>